<dbReference type="SUPFAM" id="SSF51735">
    <property type="entry name" value="NAD(P)-binding Rossmann-fold domains"/>
    <property type="match status" value="1"/>
</dbReference>
<gene>
    <name evidence="3" type="ORF">BES08_31285</name>
</gene>
<dbReference type="GO" id="GO:0016616">
    <property type="term" value="F:oxidoreductase activity, acting on the CH-OH group of donors, NAD or NADP as acceptor"/>
    <property type="evidence" value="ECO:0007669"/>
    <property type="project" value="TreeGrafter"/>
</dbReference>
<protein>
    <submittedName>
        <fullName evidence="3">Short-chain dehydrogenase</fullName>
    </submittedName>
</protein>
<evidence type="ECO:0000313" key="4">
    <source>
        <dbReference type="Proteomes" id="UP000094626"/>
    </source>
</evidence>
<dbReference type="InterPro" id="IPR002347">
    <property type="entry name" value="SDR_fam"/>
</dbReference>
<keyword evidence="3" id="KW-0614">Plasmid</keyword>
<proteinExistence type="inferred from homology"/>
<dbReference type="PRINTS" id="PR00081">
    <property type="entry name" value="GDHRDH"/>
</dbReference>
<dbReference type="FunFam" id="3.40.50.720:FF:000084">
    <property type="entry name" value="Short-chain dehydrogenase reductase"/>
    <property type="match status" value="1"/>
</dbReference>
<dbReference type="PANTHER" id="PTHR42760">
    <property type="entry name" value="SHORT-CHAIN DEHYDROGENASES/REDUCTASES FAMILY MEMBER"/>
    <property type="match status" value="1"/>
</dbReference>
<dbReference type="AlphaFoldDB" id="A0A1D8AH05"/>
<dbReference type="PANTHER" id="PTHR42760:SF133">
    <property type="entry name" value="3-OXOACYL-[ACYL-CARRIER-PROTEIN] REDUCTASE"/>
    <property type="match status" value="1"/>
</dbReference>
<evidence type="ECO:0000313" key="3">
    <source>
        <dbReference type="EMBL" id="AOR81370.1"/>
    </source>
</evidence>
<dbReference type="InterPro" id="IPR036291">
    <property type="entry name" value="NAD(P)-bd_dom_sf"/>
</dbReference>
<dbReference type="EMBL" id="CP017079">
    <property type="protein sequence ID" value="AOR81370.1"/>
    <property type="molecule type" value="Genomic_DNA"/>
</dbReference>
<keyword evidence="4" id="KW-1185">Reference proteome</keyword>
<comment type="similarity">
    <text evidence="1">Belongs to the short-chain dehydrogenases/reductases (SDR) family.</text>
</comment>
<dbReference type="Pfam" id="PF13561">
    <property type="entry name" value="adh_short_C2"/>
    <property type="match status" value="1"/>
</dbReference>
<dbReference type="KEGG" id="nre:BES08_31285"/>
<evidence type="ECO:0000256" key="1">
    <source>
        <dbReference type="ARBA" id="ARBA00006484"/>
    </source>
</evidence>
<organism evidence="3 4">
    <name type="scientific">Novosphingobium resinovorum</name>
    <dbReference type="NCBI Taxonomy" id="158500"/>
    <lineage>
        <taxon>Bacteria</taxon>
        <taxon>Pseudomonadati</taxon>
        <taxon>Pseudomonadota</taxon>
        <taxon>Alphaproteobacteria</taxon>
        <taxon>Sphingomonadales</taxon>
        <taxon>Sphingomonadaceae</taxon>
        <taxon>Novosphingobium</taxon>
    </lineage>
</organism>
<evidence type="ECO:0000256" key="2">
    <source>
        <dbReference type="ARBA" id="ARBA00023002"/>
    </source>
</evidence>
<reference evidence="4" key="1">
    <citation type="journal article" date="2017" name="J. Biotechnol.">
        <title>Complete genome sequence of Novosphingobium resinovorum SA1, a versatile xenobiotic-degrading bacterium capable of utilizing sulfanilic acid.</title>
        <authorList>
            <person name="Hegedus B."/>
            <person name="Kos P.B."/>
            <person name="Balint B."/>
            <person name="Maroti G."/>
            <person name="Gan H.M."/>
            <person name="Perei K."/>
            <person name="Rakhely G."/>
        </authorList>
    </citation>
    <scope>NUCLEOTIDE SEQUENCE [LARGE SCALE GENOMIC DNA]</scope>
    <source>
        <strain evidence="4">SA1</strain>
    </source>
</reference>
<keyword evidence="2" id="KW-0560">Oxidoreductase</keyword>
<dbReference type="Proteomes" id="UP000094626">
    <property type="component" value="Plasmid pSA4"/>
</dbReference>
<accession>A0A1D8AH05</accession>
<dbReference type="OrthoDB" id="9803333at2"/>
<geneLocation type="plasmid" evidence="3 4">
    <name>pSA4</name>
</geneLocation>
<name>A0A1D8AH05_9SPHN</name>
<dbReference type="Gene3D" id="3.40.50.720">
    <property type="entry name" value="NAD(P)-binding Rossmann-like Domain"/>
    <property type="match status" value="1"/>
</dbReference>
<sequence>MNEIKEPVMNISETVPMERRRAIVVGAAGGIGSDICRRMALEGYRVVVADYNEDRAREVLRTLAGEGHDVSVFDVTKDRAVDAAFDSIEADGPASVLVVASGGAPVNPDNPHPNIATTATEDWNRGIALNLSGVFFCIRKFAQLRLARPLEHSRIITMTSGTGQLAVSPANPAYVASKAALIGLTRQVAYDLAHANITVNTIAPGVVGTPEFYRNTSEEFRAQTARSALLNRLGTPEEVGFGVVFLASPQASYITGTTLDINGGAHMH</sequence>
<dbReference type="RefSeq" id="WP_007686172.1">
    <property type="nucleotide sequence ID" value="NZ_CP017079.1"/>
</dbReference>